<proteinExistence type="predicted"/>
<evidence type="ECO:0000313" key="2">
    <source>
        <dbReference type="Proteomes" id="UP001162162"/>
    </source>
</evidence>
<name>A0AAV8Y235_9CUCU</name>
<accession>A0AAV8Y235</accession>
<dbReference type="AlphaFoldDB" id="A0AAV8Y235"/>
<protein>
    <submittedName>
        <fullName evidence="1">Uncharacterized protein</fullName>
    </submittedName>
</protein>
<gene>
    <name evidence="1" type="ORF">NQ318_015728</name>
</gene>
<dbReference type="EMBL" id="JAPWTK010000248">
    <property type="protein sequence ID" value="KAJ8944560.1"/>
    <property type="molecule type" value="Genomic_DNA"/>
</dbReference>
<reference evidence="1" key="1">
    <citation type="journal article" date="2023" name="Insect Mol. Biol.">
        <title>Genome sequencing provides insights into the evolution of gene families encoding plant cell wall-degrading enzymes in longhorned beetles.</title>
        <authorList>
            <person name="Shin N.R."/>
            <person name="Okamura Y."/>
            <person name="Kirsch R."/>
            <person name="Pauchet Y."/>
        </authorList>
    </citation>
    <scope>NUCLEOTIDE SEQUENCE</scope>
    <source>
        <strain evidence="1">AMC_N1</strain>
    </source>
</reference>
<keyword evidence="2" id="KW-1185">Reference proteome</keyword>
<sequence>MENKNLTDVNLRAMLNSPARFTPAVPTPDWSSPPPPPTTVIAANRNNASNMTVATPGSAIGEPHTNITLQNCVANRRLTHDPRPDHYQCENEKFGVQP</sequence>
<evidence type="ECO:0000313" key="1">
    <source>
        <dbReference type="EMBL" id="KAJ8944560.1"/>
    </source>
</evidence>
<comment type="caution">
    <text evidence="1">The sequence shown here is derived from an EMBL/GenBank/DDBJ whole genome shotgun (WGS) entry which is preliminary data.</text>
</comment>
<dbReference type="Proteomes" id="UP001162162">
    <property type="component" value="Unassembled WGS sequence"/>
</dbReference>
<organism evidence="1 2">
    <name type="scientific">Aromia moschata</name>
    <dbReference type="NCBI Taxonomy" id="1265417"/>
    <lineage>
        <taxon>Eukaryota</taxon>
        <taxon>Metazoa</taxon>
        <taxon>Ecdysozoa</taxon>
        <taxon>Arthropoda</taxon>
        <taxon>Hexapoda</taxon>
        <taxon>Insecta</taxon>
        <taxon>Pterygota</taxon>
        <taxon>Neoptera</taxon>
        <taxon>Endopterygota</taxon>
        <taxon>Coleoptera</taxon>
        <taxon>Polyphaga</taxon>
        <taxon>Cucujiformia</taxon>
        <taxon>Chrysomeloidea</taxon>
        <taxon>Cerambycidae</taxon>
        <taxon>Cerambycinae</taxon>
        <taxon>Callichromatini</taxon>
        <taxon>Aromia</taxon>
    </lineage>
</organism>